<evidence type="ECO:0000256" key="1">
    <source>
        <dbReference type="ARBA" id="ARBA00022857"/>
    </source>
</evidence>
<dbReference type="FunFam" id="3.40.50.720:FF:000085">
    <property type="entry name" value="Dihydroflavonol reductase"/>
    <property type="match status" value="1"/>
</dbReference>
<accession>A0AAN9R0Y6</accession>
<dbReference type="SUPFAM" id="SSF51735">
    <property type="entry name" value="NAD(P)-binding Rossmann-fold domains"/>
    <property type="match status" value="1"/>
</dbReference>
<dbReference type="InterPro" id="IPR036291">
    <property type="entry name" value="NAD(P)-bd_dom_sf"/>
</dbReference>
<dbReference type="InterPro" id="IPR050425">
    <property type="entry name" value="NAD(P)_dehydrat-like"/>
</dbReference>
<keyword evidence="1" id="KW-0521">NADP</keyword>
<keyword evidence="2" id="KW-0560">Oxidoreductase</keyword>
<proteinExistence type="inferred from homology"/>
<evidence type="ECO:0000256" key="2">
    <source>
        <dbReference type="ARBA" id="ARBA00023002"/>
    </source>
</evidence>
<reference evidence="5 6" key="1">
    <citation type="submission" date="2024-01" db="EMBL/GenBank/DDBJ databases">
        <title>The genomes of 5 underutilized Papilionoideae crops provide insights into root nodulation and disease resistanc.</title>
        <authorList>
            <person name="Jiang F."/>
        </authorList>
    </citation>
    <scope>NUCLEOTIDE SEQUENCE [LARGE SCALE GENOMIC DNA]</scope>
    <source>
        <strain evidence="5">JINMINGXINNONG_FW02</strain>
        <tissue evidence="5">Leaves</tissue>
    </source>
</reference>
<dbReference type="GO" id="GO:0009718">
    <property type="term" value="P:anthocyanin-containing compound biosynthetic process"/>
    <property type="evidence" value="ECO:0007669"/>
    <property type="project" value="TreeGrafter"/>
</dbReference>
<dbReference type="PANTHER" id="PTHR10366:SF805">
    <property type="entry name" value="DIHYDROFLAVANOL-4-REDUCTASE 1"/>
    <property type="match status" value="1"/>
</dbReference>
<dbReference type="Proteomes" id="UP001374584">
    <property type="component" value="Unassembled WGS sequence"/>
</dbReference>
<organism evidence="5 6">
    <name type="scientific">Phaseolus coccineus</name>
    <name type="common">Scarlet runner bean</name>
    <name type="synonym">Phaseolus multiflorus</name>
    <dbReference type="NCBI Taxonomy" id="3886"/>
    <lineage>
        <taxon>Eukaryota</taxon>
        <taxon>Viridiplantae</taxon>
        <taxon>Streptophyta</taxon>
        <taxon>Embryophyta</taxon>
        <taxon>Tracheophyta</taxon>
        <taxon>Spermatophyta</taxon>
        <taxon>Magnoliopsida</taxon>
        <taxon>eudicotyledons</taxon>
        <taxon>Gunneridae</taxon>
        <taxon>Pentapetalae</taxon>
        <taxon>rosids</taxon>
        <taxon>fabids</taxon>
        <taxon>Fabales</taxon>
        <taxon>Fabaceae</taxon>
        <taxon>Papilionoideae</taxon>
        <taxon>50 kb inversion clade</taxon>
        <taxon>NPAAA clade</taxon>
        <taxon>indigoferoid/millettioid clade</taxon>
        <taxon>Phaseoleae</taxon>
        <taxon>Phaseolus</taxon>
    </lineage>
</organism>
<name>A0AAN9R0Y6_PHACN</name>
<dbReference type="GO" id="GO:0045552">
    <property type="term" value="F:dihydroflavanol 4-reductase activity"/>
    <property type="evidence" value="ECO:0007669"/>
    <property type="project" value="TreeGrafter"/>
</dbReference>
<dbReference type="CDD" id="cd08958">
    <property type="entry name" value="FR_SDR_e"/>
    <property type="match status" value="1"/>
</dbReference>
<dbReference type="Gene3D" id="3.40.50.720">
    <property type="entry name" value="NAD(P)-binding Rossmann-like Domain"/>
    <property type="match status" value="1"/>
</dbReference>
<comment type="caution">
    <text evidence="5">The sequence shown here is derived from an EMBL/GenBank/DDBJ whole genome shotgun (WGS) entry which is preliminary data.</text>
</comment>
<evidence type="ECO:0000313" key="5">
    <source>
        <dbReference type="EMBL" id="KAK7355247.1"/>
    </source>
</evidence>
<comment type="similarity">
    <text evidence="3">Belongs to the NAD(P)-dependent epimerase/dehydratase family. Dihydroflavonol-4-reductase subfamily.</text>
</comment>
<dbReference type="EMBL" id="JAYMYR010000006">
    <property type="protein sequence ID" value="KAK7355247.1"/>
    <property type="molecule type" value="Genomic_DNA"/>
</dbReference>
<evidence type="ECO:0000256" key="3">
    <source>
        <dbReference type="ARBA" id="ARBA00023445"/>
    </source>
</evidence>
<evidence type="ECO:0000259" key="4">
    <source>
        <dbReference type="Pfam" id="PF01370"/>
    </source>
</evidence>
<dbReference type="PANTHER" id="PTHR10366">
    <property type="entry name" value="NAD DEPENDENT EPIMERASE/DEHYDRATASE"/>
    <property type="match status" value="1"/>
</dbReference>
<sequence length="329" mass="37198">MGSESLTVCVTGASGFIGSWLVMTLIHRGYTVRATVLDPDDMKEVKHLLDIKGAKSKLSLWKANLEEEGSFDEAIKGCIGVFHLATPINFESKDPENEVIKPAIRGVIDIMKACLKAKSVRRLVFTSSAITTQISHHQKPMYDETCWTDVELCRAVKMTGWMYFVSKTLAEQEAWKFAKEKGMDFVTILPTLVVGPFLLPSMPASLVTALSPITGKEQHYSIIRQGQLVHLEDVCRAHIFLFEEPKAEGRYICNACDVTIHHIAKLINKKYPEYKVPTRFEKIPDELELVRLSSKKIRDLGFQFKYSLEDMYTEAIDACKEKELLPKHA</sequence>
<dbReference type="InterPro" id="IPR001509">
    <property type="entry name" value="Epimerase_deHydtase"/>
</dbReference>
<evidence type="ECO:0000313" key="6">
    <source>
        <dbReference type="Proteomes" id="UP001374584"/>
    </source>
</evidence>
<dbReference type="AlphaFoldDB" id="A0AAN9R0Y6"/>
<protein>
    <recommendedName>
        <fullName evidence="4">NAD-dependent epimerase/dehydratase domain-containing protein</fullName>
    </recommendedName>
</protein>
<dbReference type="Pfam" id="PF01370">
    <property type="entry name" value="Epimerase"/>
    <property type="match status" value="1"/>
</dbReference>
<gene>
    <name evidence="5" type="ORF">VNO80_14497</name>
</gene>
<feature type="domain" description="NAD-dependent epimerase/dehydratase" evidence="4">
    <location>
        <begin position="8"/>
        <end position="248"/>
    </location>
</feature>
<keyword evidence="6" id="KW-1185">Reference proteome</keyword>